<reference evidence="4 5" key="1">
    <citation type="submission" date="2015-03" db="EMBL/GenBank/DDBJ databases">
        <authorList>
            <person name="Xie B.-B."/>
            <person name="Rong J.-C."/>
            <person name="Qin Q.-L."/>
            <person name="Zhang Y.-Z."/>
        </authorList>
    </citation>
    <scope>NUCLEOTIDE SEQUENCE [LARGE SCALE GENOMIC DNA]</scope>
    <source>
        <strain evidence="4 5">KMM 661</strain>
    </source>
</reference>
<dbReference type="InterPro" id="IPR002525">
    <property type="entry name" value="Transp_IS110-like_N"/>
</dbReference>
<name>A0AAC9ULC8_9GAMM</name>
<dbReference type="Proteomes" id="UP000198329">
    <property type="component" value="Chromosome II"/>
</dbReference>
<dbReference type="GO" id="GO:0004803">
    <property type="term" value="F:transposase activity"/>
    <property type="evidence" value="ECO:0007669"/>
    <property type="project" value="InterPro"/>
</dbReference>
<dbReference type="EMBL" id="CP011037">
    <property type="protein sequence ID" value="ASM55748.1"/>
    <property type="molecule type" value="Genomic_DNA"/>
</dbReference>
<dbReference type="PANTHER" id="PTHR33055:SF3">
    <property type="entry name" value="PUTATIVE TRANSPOSASE FOR IS117-RELATED"/>
    <property type="match status" value="1"/>
</dbReference>
<dbReference type="GO" id="GO:0006313">
    <property type="term" value="P:DNA transposition"/>
    <property type="evidence" value="ECO:0007669"/>
    <property type="project" value="InterPro"/>
</dbReference>
<feature type="coiled-coil region" evidence="1">
    <location>
        <begin position="127"/>
        <end position="188"/>
    </location>
</feature>
<keyword evidence="5" id="KW-1185">Reference proteome</keyword>
<dbReference type="NCBIfam" id="NF033542">
    <property type="entry name" value="transpos_IS110"/>
    <property type="match status" value="1"/>
</dbReference>
<dbReference type="GO" id="GO:0003677">
    <property type="term" value="F:DNA binding"/>
    <property type="evidence" value="ECO:0007669"/>
    <property type="project" value="InterPro"/>
</dbReference>
<accession>A0AAC9ULC8</accession>
<feature type="domain" description="Transposase IS110-like N-terminal" evidence="2">
    <location>
        <begin position="4"/>
        <end position="157"/>
    </location>
</feature>
<dbReference type="PANTHER" id="PTHR33055">
    <property type="entry name" value="TRANSPOSASE FOR INSERTION SEQUENCE ELEMENT IS1111A"/>
    <property type="match status" value="1"/>
</dbReference>
<sequence length="327" mass="37446">MMFIGFDISKDKVDLCWLRDPTTNKKKTKVFKNNQLSFKDIEQWLLSTTQAVAEEVVITVEPTGVYHEPLMYFLYQQGFNIVLANPGKAKKYAEALNIVHKTDKSDAIMLASYGYAKHSIVNYWQPEAKEIRELKALLRRLDALESSKQREHNRLEASEFNAASERVIQSLKETINFFDDEIKKLKLDIDNHIDSFPNLKKDRALLETIPGIGPVMSRELTYIFAAKKFNQAKQAAAYCGLIPKLHESGKMKGRTTLSKLGPSRIRSKLYMAAVVAGQWNYQIKQQKIRLMNHGKTSMQIIGANMRKLIHICFGVVKNQEAFKLQES</sequence>
<dbReference type="Pfam" id="PF02371">
    <property type="entry name" value="Transposase_20"/>
    <property type="match status" value="1"/>
</dbReference>
<keyword evidence="1" id="KW-0175">Coiled coil</keyword>
<gene>
    <name evidence="4" type="ORF">PNIG_b0098</name>
</gene>
<dbReference type="Pfam" id="PF01548">
    <property type="entry name" value="DEDD_Tnp_IS110"/>
    <property type="match status" value="1"/>
</dbReference>
<evidence type="ECO:0008006" key="6">
    <source>
        <dbReference type="Google" id="ProtNLM"/>
    </source>
</evidence>
<feature type="domain" description="Transposase IS116/IS110/IS902 C-terminal" evidence="3">
    <location>
        <begin position="204"/>
        <end position="285"/>
    </location>
</feature>
<dbReference type="KEGG" id="png:PNIG_b0098"/>
<dbReference type="InterPro" id="IPR047650">
    <property type="entry name" value="Transpos_IS110"/>
</dbReference>
<dbReference type="RefSeq" id="WP_089369037.1">
    <property type="nucleotide sequence ID" value="NZ_BJXZ01000022.1"/>
</dbReference>
<dbReference type="InterPro" id="IPR003346">
    <property type="entry name" value="Transposase_20"/>
</dbReference>
<evidence type="ECO:0000313" key="4">
    <source>
        <dbReference type="EMBL" id="ASM55748.1"/>
    </source>
</evidence>
<protein>
    <recommendedName>
        <fullName evidence="6">Transposase IS116/IS110/IS902 family</fullName>
    </recommendedName>
</protein>
<evidence type="ECO:0000259" key="2">
    <source>
        <dbReference type="Pfam" id="PF01548"/>
    </source>
</evidence>
<evidence type="ECO:0000313" key="5">
    <source>
        <dbReference type="Proteomes" id="UP000198329"/>
    </source>
</evidence>
<dbReference type="AlphaFoldDB" id="A0AAC9ULC8"/>
<organism evidence="4 5">
    <name type="scientific">Pseudoalteromonas nigrifaciens</name>
    <dbReference type="NCBI Taxonomy" id="28109"/>
    <lineage>
        <taxon>Bacteria</taxon>
        <taxon>Pseudomonadati</taxon>
        <taxon>Pseudomonadota</taxon>
        <taxon>Gammaproteobacteria</taxon>
        <taxon>Alteromonadales</taxon>
        <taxon>Pseudoalteromonadaceae</taxon>
        <taxon>Pseudoalteromonas</taxon>
    </lineage>
</organism>
<proteinExistence type="predicted"/>
<dbReference type="GeneID" id="300943365"/>
<evidence type="ECO:0000259" key="3">
    <source>
        <dbReference type="Pfam" id="PF02371"/>
    </source>
</evidence>
<evidence type="ECO:0000256" key="1">
    <source>
        <dbReference type="SAM" id="Coils"/>
    </source>
</evidence>